<organism evidence="1">
    <name type="scientific">marine sediment metagenome</name>
    <dbReference type="NCBI Taxonomy" id="412755"/>
    <lineage>
        <taxon>unclassified sequences</taxon>
        <taxon>metagenomes</taxon>
        <taxon>ecological metagenomes</taxon>
    </lineage>
</organism>
<accession>A0A0F9U7Z5</accession>
<name>A0A0F9U7Z5_9ZZZZ</name>
<gene>
    <name evidence="1" type="ORF">LCGC14_0562820</name>
</gene>
<evidence type="ECO:0000313" key="1">
    <source>
        <dbReference type="EMBL" id="KKN57376.1"/>
    </source>
</evidence>
<sequence>MAIIKSNFGEGLAGITPQGSGTPTLATAMRDVADDFETMRATNNAVNAKLDADAGITDTDYAALHDIASATIKTKKG</sequence>
<comment type="caution">
    <text evidence="1">The sequence shown here is derived from an EMBL/GenBank/DDBJ whole genome shotgun (WGS) entry which is preliminary data.</text>
</comment>
<dbReference type="AlphaFoldDB" id="A0A0F9U7Z5"/>
<protein>
    <submittedName>
        <fullName evidence="1">Uncharacterized protein</fullName>
    </submittedName>
</protein>
<dbReference type="EMBL" id="LAZR01000806">
    <property type="protein sequence ID" value="KKN57376.1"/>
    <property type="molecule type" value="Genomic_DNA"/>
</dbReference>
<proteinExistence type="predicted"/>
<reference evidence="1" key="1">
    <citation type="journal article" date="2015" name="Nature">
        <title>Complex archaea that bridge the gap between prokaryotes and eukaryotes.</title>
        <authorList>
            <person name="Spang A."/>
            <person name="Saw J.H."/>
            <person name="Jorgensen S.L."/>
            <person name="Zaremba-Niedzwiedzka K."/>
            <person name="Martijn J."/>
            <person name="Lind A.E."/>
            <person name="van Eijk R."/>
            <person name="Schleper C."/>
            <person name="Guy L."/>
            <person name="Ettema T.J."/>
        </authorList>
    </citation>
    <scope>NUCLEOTIDE SEQUENCE</scope>
</reference>